<feature type="transmembrane region" description="Helical" evidence="6">
    <location>
        <begin position="16"/>
        <end position="40"/>
    </location>
</feature>
<protein>
    <recommendedName>
        <fullName evidence="8">Amino acid transporter</fullName>
    </recommendedName>
</protein>
<evidence type="ECO:0000256" key="3">
    <source>
        <dbReference type="ARBA" id="ARBA00022692"/>
    </source>
</evidence>
<evidence type="ECO:0000256" key="6">
    <source>
        <dbReference type="SAM" id="Phobius"/>
    </source>
</evidence>
<feature type="transmembrane region" description="Helical" evidence="6">
    <location>
        <begin position="160"/>
        <end position="178"/>
    </location>
</feature>
<gene>
    <name evidence="7" type="ORF">MNBD_DELTA04-921</name>
</gene>
<feature type="transmembrane region" description="Helical" evidence="6">
    <location>
        <begin position="190"/>
        <end position="208"/>
    </location>
</feature>
<dbReference type="GO" id="GO:0005886">
    <property type="term" value="C:plasma membrane"/>
    <property type="evidence" value="ECO:0007669"/>
    <property type="project" value="UniProtKB-SubCell"/>
</dbReference>
<feature type="transmembrane region" description="Helical" evidence="6">
    <location>
        <begin position="271"/>
        <end position="304"/>
    </location>
</feature>
<feature type="transmembrane region" description="Helical" evidence="6">
    <location>
        <begin position="325"/>
        <end position="343"/>
    </location>
</feature>
<feature type="transmembrane region" description="Helical" evidence="6">
    <location>
        <begin position="407"/>
        <end position="425"/>
    </location>
</feature>
<keyword evidence="5 6" id="KW-0472">Membrane</keyword>
<keyword evidence="4 6" id="KW-1133">Transmembrane helix</keyword>
<accession>A0A3B0UTI6</accession>
<dbReference type="EMBL" id="UOEY01000003">
    <property type="protein sequence ID" value="VAW34278.1"/>
    <property type="molecule type" value="Genomic_DNA"/>
</dbReference>
<feature type="transmembrane region" description="Helical" evidence="6">
    <location>
        <begin position="229"/>
        <end position="251"/>
    </location>
</feature>
<dbReference type="PANTHER" id="PTHR42770">
    <property type="entry name" value="AMINO ACID TRANSPORTER-RELATED"/>
    <property type="match status" value="1"/>
</dbReference>
<feature type="transmembrane region" description="Helical" evidence="6">
    <location>
        <begin position="88"/>
        <end position="109"/>
    </location>
</feature>
<organism evidence="7">
    <name type="scientific">hydrothermal vent metagenome</name>
    <dbReference type="NCBI Taxonomy" id="652676"/>
    <lineage>
        <taxon>unclassified sequences</taxon>
        <taxon>metagenomes</taxon>
        <taxon>ecological metagenomes</taxon>
    </lineage>
</organism>
<name>A0A3B0UTI6_9ZZZZ</name>
<evidence type="ECO:0000256" key="4">
    <source>
        <dbReference type="ARBA" id="ARBA00022989"/>
    </source>
</evidence>
<comment type="subcellular location">
    <subcellularLocation>
        <location evidence="1">Cell membrane</location>
        <topology evidence="1">Multi-pass membrane protein</topology>
    </subcellularLocation>
</comment>
<feature type="transmembrane region" description="Helical" evidence="6">
    <location>
        <begin position="129"/>
        <end position="148"/>
    </location>
</feature>
<feature type="transmembrane region" description="Helical" evidence="6">
    <location>
        <begin position="383"/>
        <end position="401"/>
    </location>
</feature>
<proteinExistence type="predicted"/>
<evidence type="ECO:0000256" key="5">
    <source>
        <dbReference type="ARBA" id="ARBA00023136"/>
    </source>
</evidence>
<evidence type="ECO:0000313" key="7">
    <source>
        <dbReference type="EMBL" id="VAW34278.1"/>
    </source>
</evidence>
<dbReference type="PIRSF" id="PIRSF006060">
    <property type="entry name" value="AA_transporter"/>
    <property type="match status" value="1"/>
</dbReference>
<keyword evidence="2" id="KW-1003">Cell membrane</keyword>
<dbReference type="Pfam" id="PF13520">
    <property type="entry name" value="AA_permease_2"/>
    <property type="match status" value="1"/>
</dbReference>
<feature type="transmembrane region" description="Helical" evidence="6">
    <location>
        <begin position="349"/>
        <end position="371"/>
    </location>
</feature>
<evidence type="ECO:0000256" key="1">
    <source>
        <dbReference type="ARBA" id="ARBA00004651"/>
    </source>
</evidence>
<dbReference type="PANTHER" id="PTHR42770:SF11">
    <property type="entry name" value="INNER MEMBRANE TRANSPORT PROTEIN YBAT"/>
    <property type="match status" value="1"/>
</dbReference>
<dbReference type="AlphaFoldDB" id="A0A3B0UTI6"/>
<dbReference type="GO" id="GO:0022857">
    <property type="term" value="F:transmembrane transporter activity"/>
    <property type="evidence" value="ECO:0007669"/>
    <property type="project" value="InterPro"/>
</dbReference>
<sequence>MEDHHHSKAGLGLKELIAMGVGGMVGGGIFSVLGLSVSLAGHAAPIAFAIGGVIALLTGVSYSRLGLAFRSDGGSFTYLEHAFRHPNIAGLGGWLLLAGYIGTLALYAYTFGVYGAAMLGTHGPQPAAVHELLAAMVLLIFLGINLYGVRTSGETEDIIVLVKVILLSLFAVTGFFSLKADHLLPVLNRGGGGVLMGAALIFVAYEGFELIPNAVHEMQDVEHNLSRAIMISIIITTVIYILVSLVAVGNLQPAEISRYKEYALAVAARPFLGQAGFLLIGLGAVLSTASAINATLFGTARLGMVMARDQALPHVFSLRERTKDIPWVSLCIISALAIIFVSLGNLEIISSFASSTFLLIFVCINLAAFLLRDRIGLHGAIPLLGFTLSLAAWLVLGFYLWRHDRTGLAWIGNAYLAITAAELCFSERRMFFKKSEKS</sequence>
<dbReference type="Gene3D" id="1.20.1740.10">
    <property type="entry name" value="Amino acid/polyamine transporter I"/>
    <property type="match status" value="1"/>
</dbReference>
<keyword evidence="3 6" id="KW-0812">Transmembrane</keyword>
<feature type="transmembrane region" description="Helical" evidence="6">
    <location>
        <begin position="46"/>
        <end position="67"/>
    </location>
</feature>
<reference evidence="7" key="1">
    <citation type="submission" date="2018-06" db="EMBL/GenBank/DDBJ databases">
        <authorList>
            <person name="Zhirakovskaya E."/>
        </authorList>
    </citation>
    <scope>NUCLEOTIDE SEQUENCE</scope>
</reference>
<dbReference type="InterPro" id="IPR050367">
    <property type="entry name" value="APC_superfamily"/>
</dbReference>
<dbReference type="InterPro" id="IPR002293">
    <property type="entry name" value="AA/rel_permease1"/>
</dbReference>
<evidence type="ECO:0000256" key="2">
    <source>
        <dbReference type="ARBA" id="ARBA00022475"/>
    </source>
</evidence>
<evidence type="ECO:0008006" key="8">
    <source>
        <dbReference type="Google" id="ProtNLM"/>
    </source>
</evidence>